<evidence type="ECO:0000313" key="2">
    <source>
        <dbReference type="EMBL" id="KAF2866996.1"/>
    </source>
</evidence>
<dbReference type="Proteomes" id="UP000481861">
    <property type="component" value="Unassembled WGS sequence"/>
</dbReference>
<keyword evidence="3" id="KW-1185">Reference proteome</keyword>
<sequence length="148" mass="15633">MYMPTLLTTLALAASTLAESTIVKNHCDFPVWVTQVTSQGQGATVQIAASSGKWSEPQAGAGVAIKITTTADGLYTAAPVLHLSYSSSASSIYYDLNSIYGYSFSGKTLRLHGSEAAAPEVVWSEEPIAPPNTKAYIGQTNLVLELCE</sequence>
<accession>A0A7C8M2U7</accession>
<name>A0A7C8M2U7_9PLEO</name>
<evidence type="ECO:0008006" key="4">
    <source>
        <dbReference type="Google" id="ProtNLM"/>
    </source>
</evidence>
<dbReference type="PANTHER" id="PTHR36195">
    <property type="entry name" value="DOMAIN PROTEIN, PUTATIVE (AFU_ORTHOLOGUE AFUA_5G01990)-RELATED-RELATED"/>
    <property type="match status" value="1"/>
</dbReference>
<organism evidence="2 3">
    <name type="scientific">Massariosphaeria phaeospora</name>
    <dbReference type="NCBI Taxonomy" id="100035"/>
    <lineage>
        <taxon>Eukaryota</taxon>
        <taxon>Fungi</taxon>
        <taxon>Dikarya</taxon>
        <taxon>Ascomycota</taxon>
        <taxon>Pezizomycotina</taxon>
        <taxon>Dothideomycetes</taxon>
        <taxon>Pleosporomycetidae</taxon>
        <taxon>Pleosporales</taxon>
        <taxon>Pleosporales incertae sedis</taxon>
        <taxon>Massariosphaeria</taxon>
    </lineage>
</organism>
<evidence type="ECO:0000313" key="3">
    <source>
        <dbReference type="Proteomes" id="UP000481861"/>
    </source>
</evidence>
<evidence type="ECO:0000256" key="1">
    <source>
        <dbReference type="SAM" id="SignalP"/>
    </source>
</evidence>
<keyword evidence="1" id="KW-0732">Signal</keyword>
<dbReference type="Pfam" id="PF04681">
    <property type="entry name" value="Bys1"/>
    <property type="match status" value="1"/>
</dbReference>
<dbReference type="OrthoDB" id="3682664at2759"/>
<reference evidence="2 3" key="1">
    <citation type="submission" date="2020-01" db="EMBL/GenBank/DDBJ databases">
        <authorList>
            <consortium name="DOE Joint Genome Institute"/>
            <person name="Haridas S."/>
            <person name="Albert R."/>
            <person name="Binder M."/>
            <person name="Bloem J."/>
            <person name="Labutti K."/>
            <person name="Salamov A."/>
            <person name="Andreopoulos B."/>
            <person name="Baker S.E."/>
            <person name="Barry K."/>
            <person name="Bills G."/>
            <person name="Bluhm B.H."/>
            <person name="Cannon C."/>
            <person name="Castanera R."/>
            <person name="Culley D.E."/>
            <person name="Daum C."/>
            <person name="Ezra D."/>
            <person name="Gonzalez J.B."/>
            <person name="Henrissat B."/>
            <person name="Kuo A."/>
            <person name="Liang C."/>
            <person name="Lipzen A."/>
            <person name="Lutzoni F."/>
            <person name="Magnuson J."/>
            <person name="Mondo S."/>
            <person name="Nolan M."/>
            <person name="Ohm R."/>
            <person name="Pangilinan J."/>
            <person name="Park H.-J.H."/>
            <person name="Ramirez L."/>
            <person name="Alfaro M."/>
            <person name="Sun H."/>
            <person name="Tritt A."/>
            <person name="Yoshinaga Y."/>
            <person name="Zwiers L.-H.L."/>
            <person name="Turgeon B.G."/>
            <person name="Goodwin S.B."/>
            <person name="Spatafora J.W."/>
            <person name="Crous P.W."/>
            <person name="Grigoriev I.V."/>
        </authorList>
    </citation>
    <scope>NUCLEOTIDE SEQUENCE [LARGE SCALE GENOMIC DNA]</scope>
    <source>
        <strain evidence="2 3">CBS 611.86</strain>
    </source>
</reference>
<comment type="caution">
    <text evidence="2">The sequence shown here is derived from an EMBL/GenBank/DDBJ whole genome shotgun (WGS) entry which is preliminary data.</text>
</comment>
<feature type="chain" id="PRO_5028840549" description="Bys1 family protein" evidence="1">
    <location>
        <begin position="19"/>
        <end position="148"/>
    </location>
</feature>
<dbReference type="InterPro" id="IPR006771">
    <property type="entry name" value="CetA-like"/>
</dbReference>
<feature type="signal peptide" evidence="1">
    <location>
        <begin position="1"/>
        <end position="18"/>
    </location>
</feature>
<proteinExistence type="predicted"/>
<dbReference type="EMBL" id="JAADJZ010000025">
    <property type="protein sequence ID" value="KAF2866996.1"/>
    <property type="molecule type" value="Genomic_DNA"/>
</dbReference>
<dbReference type="AlphaFoldDB" id="A0A7C8M2U7"/>
<protein>
    <recommendedName>
        <fullName evidence="4">Bys1 family protein</fullName>
    </recommendedName>
</protein>
<gene>
    <name evidence="2" type="ORF">BDV95DRAFT_503814</name>
</gene>
<dbReference type="PANTHER" id="PTHR36195:SF4">
    <property type="entry name" value="DOMAIN PROTEIN, PUTATIVE (AFU_ORTHOLOGUE AFUA_5G01990)-RELATED"/>
    <property type="match status" value="1"/>
</dbReference>